<dbReference type="Gene3D" id="3.40.1580.10">
    <property type="entry name" value="SMI1/KNR4-like"/>
    <property type="match status" value="1"/>
</dbReference>
<dbReference type="InterPro" id="IPR018958">
    <property type="entry name" value="Knr4/Smi1-like_dom"/>
</dbReference>
<accession>A0A365Y2F6</accession>
<keyword evidence="3" id="KW-1185">Reference proteome</keyword>
<gene>
    <name evidence="2" type="ORF">DF182_09490</name>
</gene>
<dbReference type="SUPFAM" id="SSF160631">
    <property type="entry name" value="SMI1/KNR4-like"/>
    <property type="match status" value="1"/>
</dbReference>
<reference evidence="2 3" key="1">
    <citation type="submission" date="2018-05" db="EMBL/GenBank/DDBJ databases">
        <title>Chitinophaga sp. K3CV102501T nov., isolated from isolated from a monsoon evergreen broad-leaved forest soil.</title>
        <authorList>
            <person name="Lv Y."/>
        </authorList>
    </citation>
    <scope>NUCLEOTIDE SEQUENCE [LARGE SCALE GENOMIC DNA]</scope>
    <source>
        <strain evidence="2 3">GDMCC 1.1325</strain>
    </source>
</reference>
<evidence type="ECO:0000313" key="3">
    <source>
        <dbReference type="Proteomes" id="UP000253410"/>
    </source>
</evidence>
<dbReference type="EMBL" id="QFFJ01000001">
    <property type="protein sequence ID" value="RBL92789.1"/>
    <property type="molecule type" value="Genomic_DNA"/>
</dbReference>
<sequence length="214" mass="24715">MTILETIEKDYDFTYPTLYKQLSKDGMLDWGVLGPEWFNNEFPHLRENPPLLLFANDFEIMEEDEITEGMQEGMLFADETHRFVPFGVTGAGDWYAFYYNLQDGNDVPVVLVYHDSNEAVVLAKNLQDFIFAQLLEAVTNPDPKYPGLIANGDMQENTRHFLRTHAPYITPHQQEIVAETYRKGSLTGEELQAILEAEINFEWLDSSFPYQISE</sequence>
<proteinExistence type="predicted"/>
<protein>
    <submittedName>
        <fullName evidence="2">SMI1/KNR4 family protein</fullName>
    </submittedName>
</protein>
<name>A0A365Y2F6_9BACT</name>
<feature type="domain" description="Knr4/Smi1-like" evidence="1">
    <location>
        <begin position="5"/>
        <end position="130"/>
    </location>
</feature>
<dbReference type="Pfam" id="PF09346">
    <property type="entry name" value="SMI1_KNR4"/>
    <property type="match status" value="1"/>
</dbReference>
<dbReference type="AlphaFoldDB" id="A0A365Y2F6"/>
<dbReference type="Proteomes" id="UP000253410">
    <property type="component" value="Unassembled WGS sequence"/>
</dbReference>
<comment type="caution">
    <text evidence="2">The sequence shown here is derived from an EMBL/GenBank/DDBJ whole genome shotgun (WGS) entry which is preliminary data.</text>
</comment>
<evidence type="ECO:0000259" key="1">
    <source>
        <dbReference type="Pfam" id="PF09346"/>
    </source>
</evidence>
<dbReference type="OrthoDB" id="980721at2"/>
<organism evidence="2 3">
    <name type="scientific">Chitinophaga flava</name>
    <dbReference type="NCBI Taxonomy" id="2259036"/>
    <lineage>
        <taxon>Bacteria</taxon>
        <taxon>Pseudomonadati</taxon>
        <taxon>Bacteroidota</taxon>
        <taxon>Chitinophagia</taxon>
        <taxon>Chitinophagales</taxon>
        <taxon>Chitinophagaceae</taxon>
        <taxon>Chitinophaga</taxon>
    </lineage>
</organism>
<dbReference type="RefSeq" id="WP_113615389.1">
    <property type="nucleotide sequence ID" value="NZ_QFFJ01000001.1"/>
</dbReference>
<evidence type="ECO:0000313" key="2">
    <source>
        <dbReference type="EMBL" id="RBL92789.1"/>
    </source>
</evidence>
<dbReference type="InterPro" id="IPR037883">
    <property type="entry name" value="Knr4/Smi1-like_sf"/>
</dbReference>